<organism evidence="1 2">
    <name type="scientific">Gulo gulo</name>
    <name type="common">Wolverine</name>
    <name type="synonym">Gluton</name>
    <dbReference type="NCBI Taxonomy" id="48420"/>
    <lineage>
        <taxon>Eukaryota</taxon>
        <taxon>Metazoa</taxon>
        <taxon>Chordata</taxon>
        <taxon>Craniata</taxon>
        <taxon>Vertebrata</taxon>
        <taxon>Euteleostomi</taxon>
        <taxon>Mammalia</taxon>
        <taxon>Eutheria</taxon>
        <taxon>Laurasiatheria</taxon>
        <taxon>Carnivora</taxon>
        <taxon>Caniformia</taxon>
        <taxon>Musteloidea</taxon>
        <taxon>Mustelidae</taxon>
        <taxon>Guloninae</taxon>
        <taxon>Gulo</taxon>
    </lineage>
</organism>
<dbReference type="EMBL" id="CYRY02023176">
    <property type="protein sequence ID" value="VCW97832.1"/>
    <property type="molecule type" value="Genomic_DNA"/>
</dbReference>
<reference evidence="1 2" key="1">
    <citation type="submission" date="2018-10" db="EMBL/GenBank/DDBJ databases">
        <authorList>
            <person name="Ekblom R."/>
            <person name="Jareborg N."/>
        </authorList>
    </citation>
    <scope>NUCLEOTIDE SEQUENCE [LARGE SCALE GENOMIC DNA]</scope>
    <source>
        <tissue evidence="1">Muscle</tissue>
    </source>
</reference>
<gene>
    <name evidence="1" type="ORF">BN2614_LOCUS3</name>
</gene>
<comment type="caution">
    <text evidence="1">The sequence shown here is derived from an EMBL/GenBank/DDBJ whole genome shotgun (WGS) entry which is preliminary data.</text>
</comment>
<feature type="non-terminal residue" evidence="1">
    <location>
        <position position="1"/>
    </location>
</feature>
<evidence type="ECO:0000313" key="1">
    <source>
        <dbReference type="EMBL" id="VCW97832.1"/>
    </source>
</evidence>
<evidence type="ECO:0000313" key="2">
    <source>
        <dbReference type="Proteomes" id="UP000269945"/>
    </source>
</evidence>
<name>A0A9X9Q2B5_GULGU</name>
<protein>
    <submittedName>
        <fullName evidence="1">Uncharacterized protein</fullName>
    </submittedName>
</protein>
<dbReference type="AlphaFoldDB" id="A0A9X9Q2B5"/>
<accession>A0A9X9Q2B5</accession>
<proteinExistence type="predicted"/>
<keyword evidence="2" id="KW-1185">Reference proteome</keyword>
<dbReference type="Proteomes" id="UP000269945">
    <property type="component" value="Unassembled WGS sequence"/>
</dbReference>
<sequence length="43" mass="4406">MGVAVVAVGVAVVVMGIVVQSPSNTYTGPWAIKASKKFISSKK</sequence>